<evidence type="ECO:0000259" key="1">
    <source>
        <dbReference type="Pfam" id="PF00266"/>
    </source>
</evidence>
<reference evidence="2" key="1">
    <citation type="submission" date="2023-09" db="EMBL/GenBank/DDBJ databases">
        <authorList>
            <person name="Zeng C."/>
        </authorList>
    </citation>
    <scope>NUCLEOTIDE SEQUENCE</scope>
    <source>
        <strain evidence="2">ZCY20-5</strain>
    </source>
</reference>
<dbReference type="Gene3D" id="3.90.1150.10">
    <property type="entry name" value="Aspartate Aminotransferase, domain 1"/>
    <property type="match status" value="1"/>
</dbReference>
<keyword evidence="3" id="KW-1185">Reference proteome</keyword>
<dbReference type="PANTHER" id="PTHR43586:SF4">
    <property type="entry name" value="ISOPENICILLIN N EPIMERASE"/>
    <property type="match status" value="1"/>
</dbReference>
<name>A0AA97D6V0_9FIRM</name>
<evidence type="ECO:0000313" key="3">
    <source>
        <dbReference type="Proteomes" id="UP001300604"/>
    </source>
</evidence>
<feature type="domain" description="Aminotransferase class V" evidence="1">
    <location>
        <begin position="2"/>
        <end position="369"/>
    </location>
</feature>
<accession>A0AA97D6V0</accession>
<dbReference type="RefSeq" id="WP_275845234.1">
    <property type="nucleotide sequence ID" value="NZ_CP135996.1"/>
</dbReference>
<dbReference type="EMBL" id="CP135996">
    <property type="protein sequence ID" value="WOC31414.1"/>
    <property type="molecule type" value="Genomic_DNA"/>
</dbReference>
<dbReference type="InterPro" id="IPR015421">
    <property type="entry name" value="PyrdxlP-dep_Trfase_major"/>
</dbReference>
<keyword evidence="2" id="KW-0808">Transferase</keyword>
<evidence type="ECO:0000313" key="2">
    <source>
        <dbReference type="EMBL" id="WOC31414.1"/>
    </source>
</evidence>
<dbReference type="GO" id="GO:0008483">
    <property type="term" value="F:transaminase activity"/>
    <property type="evidence" value="ECO:0007669"/>
    <property type="project" value="UniProtKB-KW"/>
</dbReference>
<reference evidence="2" key="2">
    <citation type="submission" date="2024-06" db="EMBL/GenBank/DDBJ databases">
        <title>Caproicibacterium argilliputei sp. nov, a novel caproic acid producing anaerobic bacterium isolated from pit mud.</title>
        <authorList>
            <person name="Xia S."/>
        </authorList>
    </citation>
    <scope>NUCLEOTIDE SEQUENCE</scope>
    <source>
        <strain evidence="2">ZCY20-5</strain>
    </source>
</reference>
<keyword evidence="2" id="KW-0032">Aminotransferase</keyword>
<dbReference type="Proteomes" id="UP001300604">
    <property type="component" value="Chromosome"/>
</dbReference>
<dbReference type="InterPro" id="IPR015422">
    <property type="entry name" value="PyrdxlP-dep_Trfase_small"/>
</dbReference>
<dbReference type="Gene3D" id="3.40.640.10">
    <property type="entry name" value="Type I PLP-dependent aspartate aminotransferase-like (Major domain)"/>
    <property type="match status" value="1"/>
</dbReference>
<dbReference type="Pfam" id="PF00266">
    <property type="entry name" value="Aminotran_5"/>
    <property type="match status" value="1"/>
</dbReference>
<dbReference type="SUPFAM" id="SSF53383">
    <property type="entry name" value="PLP-dependent transferases"/>
    <property type="match status" value="1"/>
</dbReference>
<sequence>MIYLDNAATTYPKPPQVTAAVQQAMVRFGANPGRAGHQMSLATAAEVFRAREEAAVLFGAPGPACIAFVMNCTQALNMVIKGAVKPGGHVVTSCLEHNAVMRPLEALREKGVITYTEAQVVPGDSDATLEAFRGALQENTCLCVCTQASNVWGVRLPVERIAALCHVYQVPVCVDCAQSAGVVPISMAESGIDYLCAPGHKGLYGPMGTGVLAALDGTKLDTIFEGGTGTSSESLEQPAEMPERFESGTVNVPGILGLRAGIAFVRRRTPEQIYRHESELVCSLYDRLKASGRVTLYTPRPEMPNFVPLLSFNIPGKGCEEVAAALDHRGFAVRAGLHCAPRAHAFYGTLGCGTVRVCPSAFTTKAQMNAFAAAVLQLAEKQLFVRAANSFAEK</sequence>
<dbReference type="AlphaFoldDB" id="A0AA97D6V0"/>
<dbReference type="KEGG" id="carl:PXC00_09305"/>
<dbReference type="InterPro" id="IPR000192">
    <property type="entry name" value="Aminotrans_V_dom"/>
</dbReference>
<organism evidence="2 3">
    <name type="scientific">Caproicibacterium argilliputei</name>
    <dbReference type="NCBI Taxonomy" id="3030016"/>
    <lineage>
        <taxon>Bacteria</taxon>
        <taxon>Bacillati</taxon>
        <taxon>Bacillota</taxon>
        <taxon>Clostridia</taxon>
        <taxon>Eubacteriales</taxon>
        <taxon>Oscillospiraceae</taxon>
        <taxon>Caproicibacterium</taxon>
    </lineage>
</organism>
<dbReference type="PANTHER" id="PTHR43586">
    <property type="entry name" value="CYSTEINE DESULFURASE"/>
    <property type="match status" value="1"/>
</dbReference>
<protein>
    <submittedName>
        <fullName evidence="2">Aminotransferase class V-fold PLP-dependent enzyme</fullName>
    </submittedName>
</protein>
<proteinExistence type="predicted"/>
<dbReference type="InterPro" id="IPR015424">
    <property type="entry name" value="PyrdxlP-dep_Trfase"/>
</dbReference>
<gene>
    <name evidence="2" type="ORF">PXC00_09305</name>
</gene>